<keyword evidence="1" id="KW-1133">Transmembrane helix</keyword>
<keyword evidence="1" id="KW-0472">Membrane</keyword>
<organism evidence="2 3">
    <name type="scientific">Promethearchaeum syntrophicum</name>
    <dbReference type="NCBI Taxonomy" id="2594042"/>
    <lineage>
        <taxon>Archaea</taxon>
        <taxon>Promethearchaeati</taxon>
        <taxon>Promethearchaeota</taxon>
        <taxon>Promethearchaeia</taxon>
        <taxon>Promethearchaeales</taxon>
        <taxon>Promethearchaeaceae</taxon>
        <taxon>Promethearchaeum</taxon>
    </lineage>
</organism>
<accession>A0A5B9DBY2</accession>
<name>A0A5B9DBY2_9ARCH</name>
<feature type="transmembrane region" description="Helical" evidence="1">
    <location>
        <begin position="26"/>
        <end position="47"/>
    </location>
</feature>
<dbReference type="Proteomes" id="UP000321408">
    <property type="component" value="Chromosome"/>
</dbReference>
<dbReference type="EMBL" id="CP042905">
    <property type="protein sequence ID" value="QEE16789.1"/>
    <property type="molecule type" value="Genomic_DNA"/>
</dbReference>
<gene>
    <name evidence="2" type="ORF">DSAG12_02619</name>
</gene>
<feature type="transmembrane region" description="Helical" evidence="1">
    <location>
        <begin position="59"/>
        <end position="77"/>
    </location>
</feature>
<reference evidence="2 3" key="1">
    <citation type="journal article" date="2020" name="Nature">
        <title>Isolation of an archaeon at the prokaryote-eukaryote interface.</title>
        <authorList>
            <person name="Imachi H."/>
            <person name="Nobu M.K."/>
            <person name="Nakahara N."/>
            <person name="Morono Y."/>
            <person name="Ogawara M."/>
            <person name="Takaki Y."/>
            <person name="Takano Y."/>
            <person name="Uematsu K."/>
            <person name="Ikuta T."/>
            <person name="Ito M."/>
            <person name="Matsui Y."/>
            <person name="Miyazaki M."/>
            <person name="Murata K."/>
            <person name="Saito Y."/>
            <person name="Sakai S."/>
            <person name="Song C."/>
            <person name="Tasumi E."/>
            <person name="Yamanaka Y."/>
            <person name="Yamaguchi T."/>
            <person name="Kamagata Y."/>
            <person name="Tamaki H."/>
            <person name="Takai K."/>
        </authorList>
    </citation>
    <scope>NUCLEOTIDE SEQUENCE [LARGE SCALE GENOMIC DNA]</scope>
    <source>
        <strain evidence="2 3">MK-D1</strain>
    </source>
</reference>
<proteinExistence type="predicted"/>
<dbReference type="GeneID" id="41330602"/>
<dbReference type="RefSeq" id="WP_147663720.1">
    <property type="nucleotide sequence ID" value="NZ_CP042905.2"/>
</dbReference>
<dbReference type="AlphaFoldDB" id="A0A5B9DBY2"/>
<evidence type="ECO:0000313" key="3">
    <source>
        <dbReference type="Proteomes" id="UP000321408"/>
    </source>
</evidence>
<reference evidence="2 3" key="2">
    <citation type="journal article" date="2024" name="Int. J. Syst. Evol. Microbiol.">
        <title>Promethearchaeum syntrophicum gen. nov., sp. nov., an anaerobic, obligately syntrophic archaeon, the first isolate of the lineage 'Asgard' archaea, and proposal of the new archaeal phylum Promethearchaeota phyl. nov. and kingdom Promethearchaeati regn. nov.</title>
        <authorList>
            <person name="Imachi H."/>
            <person name="Nobu M.K."/>
            <person name="Kato S."/>
            <person name="Takaki Y."/>
            <person name="Miyazaki M."/>
            <person name="Miyata M."/>
            <person name="Ogawara M."/>
            <person name="Saito Y."/>
            <person name="Sakai S."/>
            <person name="Tahara Y.O."/>
            <person name="Takano Y."/>
            <person name="Tasumi E."/>
            <person name="Uematsu K."/>
            <person name="Yoshimura T."/>
            <person name="Itoh T."/>
            <person name="Ohkuma M."/>
            <person name="Takai K."/>
        </authorList>
    </citation>
    <scope>NUCLEOTIDE SEQUENCE [LARGE SCALE GENOMIC DNA]</scope>
    <source>
        <strain evidence="2 3">MK-D1</strain>
    </source>
</reference>
<sequence length="129" mass="15600">MDSKDLQHPELILNQYRIKLLQKLKLTAIMIICQEIVWVIFILIQIINLPRNFESFLTIFSWVIYGLIIFLLLYYYIHRCVDCKLALNNISLLKKQPLFLSMITETIFLLYRRMHNTKKQIKDLQIRQN</sequence>
<dbReference type="KEGG" id="psyt:DSAG12_02619"/>
<evidence type="ECO:0000256" key="1">
    <source>
        <dbReference type="SAM" id="Phobius"/>
    </source>
</evidence>
<evidence type="ECO:0000313" key="2">
    <source>
        <dbReference type="EMBL" id="QEE16789.1"/>
    </source>
</evidence>
<protein>
    <submittedName>
        <fullName evidence="2">Uncharacterized protein</fullName>
    </submittedName>
</protein>
<keyword evidence="3" id="KW-1185">Reference proteome</keyword>
<keyword evidence="1" id="KW-0812">Transmembrane</keyword>